<dbReference type="EMBL" id="WJIF01000006">
    <property type="protein sequence ID" value="MRG60481.1"/>
    <property type="molecule type" value="Genomic_DNA"/>
</dbReference>
<dbReference type="SUPFAM" id="SSF53901">
    <property type="entry name" value="Thiolase-like"/>
    <property type="match status" value="2"/>
</dbReference>
<gene>
    <name evidence="8" type="ORF">GE115_11480</name>
</gene>
<dbReference type="InterPro" id="IPR002155">
    <property type="entry name" value="Thiolase"/>
</dbReference>
<comment type="similarity">
    <text evidence="1 5">Belongs to the thiolase-like superfamily. Thiolase family.</text>
</comment>
<organism evidence="8 9">
    <name type="scientific">Agromyces agglutinans</name>
    <dbReference type="NCBI Taxonomy" id="2662258"/>
    <lineage>
        <taxon>Bacteria</taxon>
        <taxon>Bacillati</taxon>
        <taxon>Actinomycetota</taxon>
        <taxon>Actinomycetes</taxon>
        <taxon>Micrococcales</taxon>
        <taxon>Microbacteriaceae</taxon>
        <taxon>Agromyces</taxon>
    </lineage>
</organism>
<evidence type="ECO:0000256" key="3">
    <source>
        <dbReference type="ARBA" id="ARBA00023315"/>
    </source>
</evidence>
<evidence type="ECO:0000259" key="7">
    <source>
        <dbReference type="Pfam" id="PF02803"/>
    </source>
</evidence>
<evidence type="ECO:0000256" key="5">
    <source>
        <dbReference type="RuleBase" id="RU003557"/>
    </source>
</evidence>
<accession>A0A6I2F838</accession>
<dbReference type="CDD" id="cd00751">
    <property type="entry name" value="thiolase"/>
    <property type="match status" value="1"/>
</dbReference>
<dbReference type="RefSeq" id="WP_153684937.1">
    <property type="nucleotide sequence ID" value="NZ_WJIF01000006.1"/>
</dbReference>
<dbReference type="PIRSF" id="PIRSF000429">
    <property type="entry name" value="Ac-CoA_Ac_transf"/>
    <property type="match status" value="1"/>
</dbReference>
<keyword evidence="9" id="KW-1185">Reference proteome</keyword>
<evidence type="ECO:0000313" key="8">
    <source>
        <dbReference type="EMBL" id="MRG60481.1"/>
    </source>
</evidence>
<dbReference type="AlphaFoldDB" id="A0A6I2F838"/>
<dbReference type="Pfam" id="PF00108">
    <property type="entry name" value="Thiolase_N"/>
    <property type="match status" value="1"/>
</dbReference>
<comment type="caution">
    <text evidence="8">The sequence shown here is derived from an EMBL/GenBank/DDBJ whole genome shotgun (WGS) entry which is preliminary data.</text>
</comment>
<keyword evidence="2 5" id="KW-0808">Transferase</keyword>
<dbReference type="Gene3D" id="3.40.47.10">
    <property type="match status" value="2"/>
</dbReference>
<feature type="domain" description="Thiolase C-terminal" evidence="7">
    <location>
        <begin position="269"/>
        <end position="390"/>
    </location>
</feature>
<evidence type="ECO:0000256" key="1">
    <source>
        <dbReference type="ARBA" id="ARBA00010982"/>
    </source>
</evidence>
<proteinExistence type="inferred from homology"/>
<dbReference type="InterPro" id="IPR020616">
    <property type="entry name" value="Thiolase_N"/>
</dbReference>
<evidence type="ECO:0000256" key="2">
    <source>
        <dbReference type="ARBA" id="ARBA00022679"/>
    </source>
</evidence>
<keyword evidence="3 5" id="KW-0012">Acyltransferase</keyword>
<dbReference type="Pfam" id="PF02803">
    <property type="entry name" value="Thiolase_C"/>
    <property type="match status" value="1"/>
</dbReference>
<protein>
    <submittedName>
        <fullName evidence="8">Acetyl-CoA C-acyltransferase</fullName>
        <ecNumber evidence="8">2.3.1.16</ecNumber>
    </submittedName>
</protein>
<evidence type="ECO:0000313" key="9">
    <source>
        <dbReference type="Proteomes" id="UP000431080"/>
    </source>
</evidence>
<name>A0A6I2F838_9MICO</name>
<feature type="active site" description="Proton acceptor" evidence="4">
    <location>
        <position position="347"/>
    </location>
</feature>
<dbReference type="InterPro" id="IPR016039">
    <property type="entry name" value="Thiolase-like"/>
</dbReference>
<feature type="active site" description="Proton acceptor" evidence="4">
    <location>
        <position position="377"/>
    </location>
</feature>
<dbReference type="InterPro" id="IPR020617">
    <property type="entry name" value="Thiolase_C"/>
</dbReference>
<dbReference type="PANTHER" id="PTHR43365">
    <property type="entry name" value="BLR7806 PROTEIN"/>
    <property type="match status" value="1"/>
</dbReference>
<evidence type="ECO:0000259" key="6">
    <source>
        <dbReference type="Pfam" id="PF00108"/>
    </source>
</evidence>
<reference evidence="8 9" key="1">
    <citation type="submission" date="2019-10" db="EMBL/GenBank/DDBJ databases">
        <authorList>
            <person name="Nie G."/>
            <person name="Ming H."/>
            <person name="Yi B."/>
        </authorList>
    </citation>
    <scope>NUCLEOTIDE SEQUENCE [LARGE SCALE GENOMIC DNA]</scope>
    <source>
        <strain evidence="8 9">CFH 90414</strain>
    </source>
</reference>
<dbReference type="Proteomes" id="UP000431080">
    <property type="component" value="Unassembled WGS sequence"/>
</dbReference>
<dbReference type="EC" id="2.3.1.16" evidence="8"/>
<dbReference type="NCBIfam" id="TIGR01930">
    <property type="entry name" value="AcCoA-C-Actrans"/>
    <property type="match status" value="1"/>
</dbReference>
<feature type="active site" description="Acyl-thioester intermediate" evidence="4">
    <location>
        <position position="92"/>
    </location>
</feature>
<dbReference type="GO" id="GO:0003988">
    <property type="term" value="F:acetyl-CoA C-acyltransferase activity"/>
    <property type="evidence" value="ECO:0007669"/>
    <property type="project" value="UniProtKB-EC"/>
</dbReference>
<sequence>MVTEAVIVDVVRTPVGRGKPGGQLSGVHPVDLLAGVLDTLVNRSDLDPGLVDDVIAGCVSQVGEQSFNLARNAVLAAGFPETVPATTIDRQCGSSQQAATFAAQAVLSGQADIVIACGVESMSRVPLGSSTQGADPYGRRLAARYPDGLVNQGVSAELIAQRWGLSRTDLDEYAARSHRLAAEAGESGAFATEVVPVPGVDSLADETVRPATSVEQLAGLAPAFRTDALAERFPDLDWRVTAGNSSPLTDGASAALIMSAEAAEQLGLEPRARFRAFSVVGSDPMLMLTGVVPATERVLERAGLVHDDIDAYEVNEAFASVPLAWLAETGADAAKLNPRGGAIALGHALGSSGTRLLTTLVNQLEATGGRLGLQTMCEGGGMANAMIIERV</sequence>
<feature type="domain" description="Thiolase N-terminal" evidence="6">
    <location>
        <begin position="6"/>
        <end position="260"/>
    </location>
</feature>
<dbReference type="PANTHER" id="PTHR43365:SF1">
    <property type="entry name" value="ACETYL-COA C-ACYLTRANSFERASE"/>
    <property type="match status" value="1"/>
</dbReference>
<evidence type="ECO:0000256" key="4">
    <source>
        <dbReference type="PIRSR" id="PIRSR000429-1"/>
    </source>
</evidence>